<comment type="caution">
    <text evidence="10">The sequence shown here is derived from an EMBL/GenBank/DDBJ whole genome shotgun (WGS) entry which is preliminary data.</text>
</comment>
<evidence type="ECO:0000313" key="10">
    <source>
        <dbReference type="EMBL" id="TCO80009.1"/>
    </source>
</evidence>
<dbReference type="PROSITE" id="PS51219">
    <property type="entry name" value="DPCK"/>
    <property type="match status" value="1"/>
</dbReference>
<dbReference type="HAMAP" id="MF_00376">
    <property type="entry name" value="Dephospho_CoA_kinase"/>
    <property type="match status" value="1"/>
</dbReference>
<dbReference type="PANTHER" id="PTHR10695">
    <property type="entry name" value="DEPHOSPHO-COA KINASE-RELATED"/>
    <property type="match status" value="1"/>
</dbReference>
<evidence type="ECO:0000256" key="2">
    <source>
        <dbReference type="ARBA" id="ARBA00022490"/>
    </source>
</evidence>
<dbReference type="OrthoDB" id="9812943at2"/>
<evidence type="ECO:0000256" key="5">
    <source>
        <dbReference type="ARBA" id="ARBA00022777"/>
    </source>
</evidence>
<organism evidence="10 11">
    <name type="scientific">Marinisporobacter balticus</name>
    <dbReference type="NCBI Taxonomy" id="2018667"/>
    <lineage>
        <taxon>Bacteria</taxon>
        <taxon>Bacillati</taxon>
        <taxon>Bacillota</taxon>
        <taxon>Clostridia</taxon>
        <taxon>Peptostreptococcales</taxon>
        <taxon>Thermotaleaceae</taxon>
        <taxon>Marinisporobacter</taxon>
    </lineage>
</organism>
<evidence type="ECO:0000256" key="9">
    <source>
        <dbReference type="NCBIfam" id="TIGR00152"/>
    </source>
</evidence>
<accession>A0A4R2L7A8</accession>
<keyword evidence="4 8" id="KW-0547">Nucleotide-binding</keyword>
<keyword evidence="11" id="KW-1185">Reference proteome</keyword>
<dbReference type="Pfam" id="PF01121">
    <property type="entry name" value="CoaE"/>
    <property type="match status" value="1"/>
</dbReference>
<dbReference type="FunFam" id="3.40.50.300:FF:000991">
    <property type="entry name" value="Dephospho-CoA kinase"/>
    <property type="match status" value="1"/>
</dbReference>
<comment type="similarity">
    <text evidence="1 8">Belongs to the CoaE family.</text>
</comment>
<keyword evidence="2 8" id="KW-0963">Cytoplasm</keyword>
<reference evidence="10 11" key="1">
    <citation type="submission" date="2019-03" db="EMBL/GenBank/DDBJ databases">
        <title>Genomic Encyclopedia of Type Strains, Phase IV (KMG-IV): sequencing the most valuable type-strain genomes for metagenomic binning, comparative biology and taxonomic classification.</title>
        <authorList>
            <person name="Goeker M."/>
        </authorList>
    </citation>
    <scope>NUCLEOTIDE SEQUENCE [LARGE SCALE GENOMIC DNA]</scope>
    <source>
        <strain evidence="10 11">DSM 102940</strain>
    </source>
</reference>
<comment type="catalytic activity">
    <reaction evidence="8">
        <text>3'-dephospho-CoA + ATP = ADP + CoA + H(+)</text>
        <dbReference type="Rhea" id="RHEA:18245"/>
        <dbReference type="ChEBI" id="CHEBI:15378"/>
        <dbReference type="ChEBI" id="CHEBI:30616"/>
        <dbReference type="ChEBI" id="CHEBI:57287"/>
        <dbReference type="ChEBI" id="CHEBI:57328"/>
        <dbReference type="ChEBI" id="CHEBI:456216"/>
        <dbReference type="EC" id="2.7.1.24"/>
    </reaction>
</comment>
<evidence type="ECO:0000313" key="11">
    <source>
        <dbReference type="Proteomes" id="UP000294919"/>
    </source>
</evidence>
<evidence type="ECO:0000256" key="1">
    <source>
        <dbReference type="ARBA" id="ARBA00009018"/>
    </source>
</evidence>
<evidence type="ECO:0000256" key="8">
    <source>
        <dbReference type="HAMAP-Rule" id="MF_00376"/>
    </source>
</evidence>
<sequence length="198" mass="22747">MKIIGLTGGIASGKSTASNILKELGIPVIDADLIAREIVAPGKPTLDEIKQIFGEVVVHENGTLNRKYLGEIVFSDKNKLRELNYITHKRIIEEIINKINIYRKTRTYPVIIIDAALLIEMDMKKIVDVVWLVITHESIQLKRLIERDHVSCEDGLKRIKSQMATEEKKKYADVVIDNNQDIMYLKKQIEEQLRKINR</sequence>
<dbReference type="SUPFAM" id="SSF52540">
    <property type="entry name" value="P-loop containing nucleoside triphosphate hydrolases"/>
    <property type="match status" value="1"/>
</dbReference>
<keyword evidence="6 8" id="KW-0067">ATP-binding</keyword>
<dbReference type="GO" id="GO:0015937">
    <property type="term" value="P:coenzyme A biosynthetic process"/>
    <property type="evidence" value="ECO:0007669"/>
    <property type="project" value="UniProtKB-UniRule"/>
</dbReference>
<comment type="subcellular location">
    <subcellularLocation>
        <location evidence="8">Cytoplasm</location>
    </subcellularLocation>
</comment>
<dbReference type="Proteomes" id="UP000294919">
    <property type="component" value="Unassembled WGS sequence"/>
</dbReference>
<keyword evidence="7 8" id="KW-0173">Coenzyme A biosynthesis</keyword>
<dbReference type="CDD" id="cd02022">
    <property type="entry name" value="DPCK"/>
    <property type="match status" value="1"/>
</dbReference>
<dbReference type="EMBL" id="SLWV01000001">
    <property type="protein sequence ID" value="TCO80009.1"/>
    <property type="molecule type" value="Genomic_DNA"/>
</dbReference>
<evidence type="ECO:0000256" key="6">
    <source>
        <dbReference type="ARBA" id="ARBA00022840"/>
    </source>
</evidence>
<evidence type="ECO:0000256" key="7">
    <source>
        <dbReference type="ARBA" id="ARBA00022993"/>
    </source>
</evidence>
<dbReference type="Gene3D" id="3.40.50.300">
    <property type="entry name" value="P-loop containing nucleotide triphosphate hydrolases"/>
    <property type="match status" value="1"/>
</dbReference>
<gene>
    <name evidence="8" type="primary">coaE</name>
    <name evidence="10" type="ORF">EV214_101244</name>
</gene>
<dbReference type="GO" id="GO:0005524">
    <property type="term" value="F:ATP binding"/>
    <property type="evidence" value="ECO:0007669"/>
    <property type="project" value="UniProtKB-UniRule"/>
</dbReference>
<keyword evidence="3 8" id="KW-0808">Transferase</keyword>
<dbReference type="NCBIfam" id="TIGR00152">
    <property type="entry name" value="dephospho-CoA kinase"/>
    <property type="match status" value="1"/>
</dbReference>
<protein>
    <recommendedName>
        <fullName evidence="8 9">Dephospho-CoA kinase</fullName>
        <ecNumber evidence="8 9">2.7.1.24</ecNumber>
    </recommendedName>
    <alternativeName>
        <fullName evidence="8">Dephosphocoenzyme A kinase</fullName>
    </alternativeName>
</protein>
<dbReference type="GO" id="GO:0004140">
    <property type="term" value="F:dephospho-CoA kinase activity"/>
    <property type="evidence" value="ECO:0007669"/>
    <property type="project" value="UniProtKB-UniRule"/>
</dbReference>
<evidence type="ECO:0000256" key="3">
    <source>
        <dbReference type="ARBA" id="ARBA00022679"/>
    </source>
</evidence>
<comment type="function">
    <text evidence="8">Catalyzes the phosphorylation of the 3'-hydroxyl group of dephosphocoenzyme A to form coenzyme A.</text>
</comment>
<dbReference type="GO" id="GO:0005737">
    <property type="term" value="C:cytoplasm"/>
    <property type="evidence" value="ECO:0007669"/>
    <property type="project" value="UniProtKB-SubCell"/>
</dbReference>
<dbReference type="EC" id="2.7.1.24" evidence="8 9"/>
<dbReference type="InterPro" id="IPR027417">
    <property type="entry name" value="P-loop_NTPase"/>
</dbReference>
<feature type="binding site" evidence="8">
    <location>
        <begin position="11"/>
        <end position="16"/>
    </location>
    <ligand>
        <name>ATP</name>
        <dbReference type="ChEBI" id="CHEBI:30616"/>
    </ligand>
</feature>
<dbReference type="RefSeq" id="WP_132241845.1">
    <property type="nucleotide sequence ID" value="NZ_SLWV01000001.1"/>
</dbReference>
<evidence type="ECO:0000256" key="4">
    <source>
        <dbReference type="ARBA" id="ARBA00022741"/>
    </source>
</evidence>
<dbReference type="UniPathway" id="UPA00241">
    <property type="reaction ID" value="UER00356"/>
</dbReference>
<proteinExistence type="inferred from homology"/>
<dbReference type="AlphaFoldDB" id="A0A4R2L7A8"/>
<keyword evidence="5 8" id="KW-0418">Kinase</keyword>
<comment type="pathway">
    <text evidence="8">Cofactor biosynthesis; coenzyme A biosynthesis; CoA from (R)-pantothenate: step 5/5.</text>
</comment>
<dbReference type="PANTHER" id="PTHR10695:SF46">
    <property type="entry name" value="BIFUNCTIONAL COENZYME A SYNTHASE-RELATED"/>
    <property type="match status" value="1"/>
</dbReference>
<dbReference type="InterPro" id="IPR001977">
    <property type="entry name" value="Depp_CoAkinase"/>
</dbReference>
<name>A0A4R2L7A8_9FIRM</name>